<organism evidence="2 3">
    <name type="scientific">Nematostella vectensis</name>
    <name type="common">Starlet sea anemone</name>
    <dbReference type="NCBI Taxonomy" id="45351"/>
    <lineage>
        <taxon>Eukaryota</taxon>
        <taxon>Metazoa</taxon>
        <taxon>Cnidaria</taxon>
        <taxon>Anthozoa</taxon>
        <taxon>Hexacorallia</taxon>
        <taxon>Actiniaria</taxon>
        <taxon>Edwardsiidae</taxon>
        <taxon>Nematostella</taxon>
    </lineage>
</organism>
<dbReference type="STRING" id="45351.A7RZF3"/>
<dbReference type="HOGENOM" id="CLU_1596458_0_0_1"/>
<evidence type="ECO:0000313" key="3">
    <source>
        <dbReference type="Proteomes" id="UP000001593"/>
    </source>
</evidence>
<dbReference type="PhylomeDB" id="A7RZF3"/>
<sequence>MVENSESCNGSVQMVETKLVCQQTSSNTLFDLQQQPSAATCSRSASVSSDGDKTEKLLKVLQFRNPGPQLSGFNPDRSRREQRKVNQFVEKTLQKKEHTSRRADRNGAAVRLSDGKDVCDCQDLNCPGCHFPCSACGSEKCGVECRCSRKWTYIDVEVENPYQRCKT</sequence>
<dbReference type="InterPro" id="IPR029264">
    <property type="entry name" value="ARF7EP_C"/>
</dbReference>
<reference evidence="2 3" key="1">
    <citation type="journal article" date="2007" name="Science">
        <title>Sea anemone genome reveals ancestral eumetazoan gene repertoire and genomic organization.</title>
        <authorList>
            <person name="Putnam N.H."/>
            <person name="Srivastava M."/>
            <person name="Hellsten U."/>
            <person name="Dirks B."/>
            <person name="Chapman J."/>
            <person name="Salamov A."/>
            <person name="Terry A."/>
            <person name="Shapiro H."/>
            <person name="Lindquist E."/>
            <person name="Kapitonov V.V."/>
            <person name="Jurka J."/>
            <person name="Genikhovich G."/>
            <person name="Grigoriev I.V."/>
            <person name="Lucas S.M."/>
            <person name="Steele R.E."/>
            <person name="Finnerty J.R."/>
            <person name="Technau U."/>
            <person name="Martindale M.Q."/>
            <person name="Rokhsar D.S."/>
        </authorList>
    </citation>
    <scope>NUCLEOTIDE SEQUENCE [LARGE SCALE GENOMIC DNA]</scope>
    <source>
        <strain evidence="3">CH2 X CH6</strain>
    </source>
</reference>
<dbReference type="OMA" id="LNCPGCH"/>
<dbReference type="Proteomes" id="UP000001593">
    <property type="component" value="Unassembled WGS sequence"/>
</dbReference>
<dbReference type="PANTHER" id="PTHR46536:SF3">
    <property type="entry name" value="ARF7 EFFECTOR PROTEIN C-TERMINAL DOMAIN-CONTAINING PROTEIN"/>
    <property type="match status" value="1"/>
</dbReference>
<feature type="domain" description="ARF7 effector protein C-terminal" evidence="1">
    <location>
        <begin position="56"/>
        <end position="159"/>
    </location>
</feature>
<dbReference type="AlphaFoldDB" id="A7RZF3"/>
<dbReference type="FunCoup" id="A7RZF3">
    <property type="interactions" value="3"/>
</dbReference>
<evidence type="ECO:0000259" key="1">
    <source>
        <dbReference type="Pfam" id="PF14949"/>
    </source>
</evidence>
<name>A7RZF3_NEMVE</name>
<gene>
    <name evidence="2" type="ORF">NEMVEDRAFT_v1g164500</name>
</gene>
<dbReference type="Pfam" id="PF14949">
    <property type="entry name" value="ARF7EP_C"/>
    <property type="match status" value="1"/>
</dbReference>
<dbReference type="PANTHER" id="PTHR46536">
    <property type="entry name" value="ARL14 EFFECTOR PROTEIN"/>
    <property type="match status" value="1"/>
</dbReference>
<keyword evidence="3" id="KW-1185">Reference proteome</keyword>
<evidence type="ECO:0000313" key="2">
    <source>
        <dbReference type="EMBL" id="EDO43080.1"/>
    </source>
</evidence>
<proteinExistence type="predicted"/>
<dbReference type="EMBL" id="DS469557">
    <property type="protein sequence ID" value="EDO43080.1"/>
    <property type="molecule type" value="Genomic_DNA"/>
</dbReference>
<protein>
    <recommendedName>
        <fullName evidence="1">ARF7 effector protein C-terminal domain-containing protein</fullName>
    </recommendedName>
</protein>
<dbReference type="eggNOG" id="KOG4850">
    <property type="taxonomic scope" value="Eukaryota"/>
</dbReference>
<accession>A7RZF3</accession>
<dbReference type="InParanoid" id="A7RZF3"/>